<feature type="chain" id="PRO_5046169484" description="Lipoprotein" evidence="1">
    <location>
        <begin position="22"/>
        <end position="261"/>
    </location>
</feature>
<gene>
    <name evidence="2" type="ORF">E4188_22825</name>
</gene>
<name>A0ABX6NZR9_AERME</name>
<keyword evidence="3" id="KW-1185">Reference proteome</keyword>
<evidence type="ECO:0000313" key="2">
    <source>
        <dbReference type="EMBL" id="QJT41334.1"/>
    </source>
</evidence>
<dbReference type="RefSeq" id="WP_171270110.1">
    <property type="nucleotide sequence ID" value="NZ_CP038446.1"/>
</dbReference>
<keyword evidence="1" id="KW-0732">Signal</keyword>
<dbReference type="Proteomes" id="UP000502657">
    <property type="component" value="Plasmid pAeme5"/>
</dbReference>
<dbReference type="EMBL" id="CP038449">
    <property type="protein sequence ID" value="QJT41334.1"/>
    <property type="molecule type" value="Genomic_DNA"/>
</dbReference>
<organism evidence="2 3">
    <name type="scientific">Aeromonas media</name>
    <dbReference type="NCBI Taxonomy" id="651"/>
    <lineage>
        <taxon>Bacteria</taxon>
        <taxon>Pseudomonadati</taxon>
        <taxon>Pseudomonadota</taxon>
        <taxon>Gammaproteobacteria</taxon>
        <taxon>Aeromonadales</taxon>
        <taxon>Aeromonadaceae</taxon>
        <taxon>Aeromonas</taxon>
    </lineage>
</organism>
<proteinExistence type="predicted"/>
<evidence type="ECO:0000313" key="3">
    <source>
        <dbReference type="Proteomes" id="UP000502657"/>
    </source>
</evidence>
<dbReference type="PROSITE" id="PS51257">
    <property type="entry name" value="PROKAR_LIPOPROTEIN"/>
    <property type="match status" value="1"/>
</dbReference>
<keyword evidence="2" id="KW-0614">Plasmid</keyword>
<protein>
    <recommendedName>
        <fullName evidence="4">Lipoprotein</fullName>
    </recommendedName>
</protein>
<evidence type="ECO:0000256" key="1">
    <source>
        <dbReference type="SAM" id="SignalP"/>
    </source>
</evidence>
<feature type="signal peptide" evidence="1">
    <location>
        <begin position="1"/>
        <end position="21"/>
    </location>
</feature>
<reference evidence="2 3" key="1">
    <citation type="submission" date="2019-03" db="EMBL/GenBank/DDBJ databases">
        <title>Novel transposon Tn6433 accelerates the dissemination of tet(E) in Aeromonas from aerobic biofilm under oxytetracycline stress.</title>
        <authorList>
            <person name="Shi Y."/>
            <person name="Tian Z."/>
            <person name="Zhang Y."/>
            <person name="Zhang H."/>
            <person name="Yang M."/>
        </authorList>
    </citation>
    <scope>NUCLEOTIDE SEQUENCE [LARGE SCALE GENOMIC DNA]</scope>
    <source>
        <strain evidence="2 3">R50-22</strain>
        <plasmid evidence="3">paeme5</plasmid>
    </source>
</reference>
<accession>A0ABX6NZR9</accession>
<sequence>MMKKALSAIVLATLLGGCASDAEKLAQDQIDTERMRQEAAAEARAQLTVQLQDQLDSVVPSWYLTPPKMDGTGIYGVGTAKTKDLGFSVRKAKLLAIYEAAKVFKQEMSGQERSLQRDNGDEGDVAQRTELLVDALVARVPVSGYDIVKTEIKPWDGQFHAFVLAKIPFDEFNSVLKMNKDSLKGEFDGAFDALEKRLNEREARAASLAAPAELTAPATSLAAPAELTAPATANALQPAPMPVQTPAQAEAAIAKMLEAGQ</sequence>
<evidence type="ECO:0008006" key="4">
    <source>
        <dbReference type="Google" id="ProtNLM"/>
    </source>
</evidence>
<geneLocation type="plasmid" evidence="3">
    <name>paeme5</name>
</geneLocation>